<comment type="pathway">
    <text evidence="1">Protein modification; protein glycosylation.</text>
</comment>
<dbReference type="UniPathway" id="UPA00378"/>
<dbReference type="InterPro" id="IPR055373">
    <property type="entry name" value="Ribophorin_II_N"/>
</dbReference>
<dbReference type="Pfam" id="PF23861">
    <property type="entry name" value="Ribophorin_II_2nd"/>
    <property type="match status" value="1"/>
</dbReference>
<evidence type="ECO:0000313" key="6">
    <source>
        <dbReference type="Proteomes" id="UP000325577"/>
    </source>
</evidence>
<dbReference type="InterPro" id="IPR055375">
    <property type="entry name" value="Ribophorin_II_2nd"/>
</dbReference>
<keyword evidence="6" id="KW-1185">Reference proteome</keyword>
<dbReference type="PANTHER" id="PTHR12640">
    <property type="entry name" value="RIBOPHORIN II"/>
    <property type="match status" value="1"/>
</dbReference>
<dbReference type="GO" id="GO:0006487">
    <property type="term" value="P:protein N-linked glycosylation"/>
    <property type="evidence" value="ECO:0007669"/>
    <property type="project" value="UniProtKB-UniRule"/>
</dbReference>
<keyword evidence="1" id="KW-0256">Endoplasmic reticulum</keyword>
<evidence type="ECO:0000256" key="1">
    <source>
        <dbReference type="RuleBase" id="RU366029"/>
    </source>
</evidence>
<sequence length="599" mass="65284">MPYDLFYGLLDSRLSSSEELLIAFRMARNIGFLLLTPIDGSFGSLEETYEALRTFQILGIEKKPDINEEVFASIASRLKASVNDGNTLLDFYYSIGSLVLIKDQASGVDVILGDADGIFRSIKALSQSDGRWRYSSNKPGSSTCAAGIAIETLAGVVSLASSEVDQSLIDALKNDIVKLFDGIEKYDDGAYYFDEKLADAHEHQGPLSATSSVVRGLTAFATATSESLDLPGDKILGLAKFFLAIGVPGDAKNLYNQIDALACLESNRVSTPLILTLPAVVLSLTRKDQLKVRVTTVLGYSAPPLSVKLMQASSSGSKHASIIESQELKFDPENAVHFLDALPKSVDVGSYVFVFEIVLHDPEHKKIYATGGRTKVPIYVTGIIEVDSAEIAILDSDLGSIETQKKLDLAGENSLSLSANHLQKLRLSFQLTTPLGHAFEPHQAFLKLRHETKVEHIFVLGNSGKMFEIILDFLGLVEKFFYLSGRYDIQLTVGDAVMENSFLQALGHVSGEASTSRTLSYLLGPHSLAVHWVLGWAIAHWRKPEELPDVNSACHICLPFPSWNCCSSHAICAFLVEVGSIHNIESTWNFGDLLDVCGT</sequence>
<organism evidence="5 6">
    <name type="scientific">Nyssa sinensis</name>
    <dbReference type="NCBI Taxonomy" id="561372"/>
    <lineage>
        <taxon>Eukaryota</taxon>
        <taxon>Viridiplantae</taxon>
        <taxon>Streptophyta</taxon>
        <taxon>Embryophyta</taxon>
        <taxon>Tracheophyta</taxon>
        <taxon>Spermatophyta</taxon>
        <taxon>Magnoliopsida</taxon>
        <taxon>eudicotyledons</taxon>
        <taxon>Gunneridae</taxon>
        <taxon>Pentapetalae</taxon>
        <taxon>asterids</taxon>
        <taxon>Cornales</taxon>
        <taxon>Nyssaceae</taxon>
        <taxon>Nyssa</taxon>
    </lineage>
</organism>
<dbReference type="Pfam" id="PF05817">
    <property type="entry name" value="Ribophorin_II"/>
    <property type="match status" value="1"/>
</dbReference>
<comment type="function">
    <text evidence="1">Subunit of the oligosaccharyl transferase (OST) complex that catalyzes the initial transfer of a defined glycan (Glc(3)Man(9)GlcNAc(2) in eukaryotes) from the lipid carrier dolichol-pyrophosphate to an asparagine residue within an Asn-X-Ser/Thr consensus motif in nascent polypeptide chains, the first step in protein N-glycosylation. N-glycosylation occurs cotranslationally and the complex associates with the Sec61 complex at the channel-forming translocon complex that mediates protein translocation across the endoplasmic reticulum (ER). All subunits are required for a maximal enzyme activity.</text>
</comment>
<feature type="domain" description="Ribophorin II second" evidence="4">
    <location>
        <begin position="273"/>
        <end position="380"/>
    </location>
</feature>
<accession>A0A5J5BMG8</accession>
<feature type="domain" description="Ribophorin II N-terminal" evidence="2">
    <location>
        <begin position="69"/>
        <end position="265"/>
    </location>
</feature>
<dbReference type="AlphaFoldDB" id="A0A5J5BMG8"/>
<comment type="subcellular location">
    <subcellularLocation>
        <location evidence="1">Endoplasmic reticulum membrane</location>
        <topology evidence="1">Multi-pass membrane protein</topology>
    </subcellularLocation>
</comment>
<proteinExistence type="inferred from homology"/>
<dbReference type="OrthoDB" id="432292at2759"/>
<evidence type="ECO:0000259" key="3">
    <source>
        <dbReference type="Pfam" id="PF23860"/>
    </source>
</evidence>
<dbReference type="GO" id="GO:0008250">
    <property type="term" value="C:oligosaccharyltransferase complex"/>
    <property type="evidence" value="ECO:0007669"/>
    <property type="project" value="UniProtKB-UniRule"/>
</dbReference>
<dbReference type="Proteomes" id="UP000325577">
    <property type="component" value="Linkage Group LG11"/>
</dbReference>
<protein>
    <recommendedName>
        <fullName evidence="1">Dolichyl-diphosphooligosaccharide--protein glycosyltransferase subunit 2</fullName>
    </recommendedName>
    <alternativeName>
        <fullName evidence="1">Ribophorin-2</fullName>
    </alternativeName>
</protein>
<dbReference type="EMBL" id="CM018034">
    <property type="protein sequence ID" value="KAA8543380.1"/>
    <property type="molecule type" value="Genomic_DNA"/>
</dbReference>
<evidence type="ECO:0000313" key="5">
    <source>
        <dbReference type="EMBL" id="KAA8543380.1"/>
    </source>
</evidence>
<dbReference type="InterPro" id="IPR055374">
    <property type="entry name" value="Ribophorin_II_3rd"/>
</dbReference>
<evidence type="ECO:0000259" key="4">
    <source>
        <dbReference type="Pfam" id="PF23861"/>
    </source>
</evidence>
<name>A0A5J5BMG8_9ASTE</name>
<evidence type="ECO:0000259" key="2">
    <source>
        <dbReference type="Pfam" id="PF05817"/>
    </source>
</evidence>
<comment type="subunit">
    <text evidence="1">Component of the oligosaccharyltransferase (OST) complex.</text>
</comment>
<comment type="similarity">
    <text evidence="1">Belongs to the SWP1 family.</text>
</comment>
<dbReference type="PANTHER" id="PTHR12640:SF0">
    <property type="entry name" value="DOLICHYL-DIPHOSPHOOLIGOSACCHARIDE--PROTEIN GLYCOSYLTRANSFERASE SUBUNIT 2"/>
    <property type="match status" value="1"/>
</dbReference>
<reference evidence="5 6" key="1">
    <citation type="submission" date="2019-09" db="EMBL/GenBank/DDBJ databases">
        <title>A chromosome-level genome assembly of the Chinese tupelo Nyssa sinensis.</title>
        <authorList>
            <person name="Yang X."/>
            <person name="Kang M."/>
            <person name="Yang Y."/>
            <person name="Xiong H."/>
            <person name="Wang M."/>
            <person name="Zhang Z."/>
            <person name="Wang Z."/>
            <person name="Wu H."/>
            <person name="Ma T."/>
            <person name="Liu J."/>
            <person name="Xi Z."/>
        </authorList>
    </citation>
    <scope>NUCLEOTIDE SEQUENCE [LARGE SCALE GENOMIC DNA]</scope>
    <source>
        <strain evidence="5">J267</strain>
        <tissue evidence="5">Leaf</tissue>
    </source>
</reference>
<feature type="domain" description="Ribophorin II third" evidence="3">
    <location>
        <begin position="388"/>
        <end position="509"/>
    </location>
</feature>
<dbReference type="Pfam" id="PF23860">
    <property type="entry name" value="Ribophorin_II_3rd"/>
    <property type="match status" value="1"/>
</dbReference>
<dbReference type="InterPro" id="IPR008814">
    <property type="entry name" value="Swp1"/>
</dbReference>
<gene>
    <name evidence="5" type="ORF">F0562_021125</name>
</gene>